<protein>
    <recommendedName>
        <fullName evidence="4">DUF2157 domain-containing protein</fullName>
    </recommendedName>
</protein>
<feature type="transmembrane region" description="Helical" evidence="1">
    <location>
        <begin position="136"/>
        <end position="154"/>
    </location>
</feature>
<proteinExistence type="predicted"/>
<feature type="transmembrane region" description="Helical" evidence="1">
    <location>
        <begin position="182"/>
        <end position="200"/>
    </location>
</feature>
<dbReference type="EMBL" id="BAAABU010000033">
    <property type="protein sequence ID" value="GAA0262227.1"/>
    <property type="molecule type" value="Genomic_DNA"/>
</dbReference>
<evidence type="ECO:0008006" key="4">
    <source>
        <dbReference type="Google" id="ProtNLM"/>
    </source>
</evidence>
<sequence length="315" mass="31194">MDERQSAALRGLVRDGVISAEQERAVRGALDGAPAVTSRAGRLVEAAGYVGGGLLLGGAVLLVGAAWEDLTRLGRLVLPLVATVLLVVAGVLVGGGPRALLRLDAGTVAHRVAGVLFALASITAALAGGVAVDDHVVLVGAAVGLPVAVAAYAVVPTAAGLLVSGALSVVVVMAFVGEDPSAGPLAMGLCLVGLGAVWLLAAAGHVVRHRRLGLAIGAVVAFFGAQQPLGSSDDAVWAYALTAALAVVCFAGYARSRMIVLLVAGVVATTVVVTEAVWDWTDGAVGGGWLLLVAGAVLLAAGGVGLRLRRATPAE</sequence>
<feature type="transmembrane region" description="Helical" evidence="1">
    <location>
        <begin position="108"/>
        <end position="130"/>
    </location>
</feature>
<gene>
    <name evidence="2" type="ORF">GCM10010492_74110</name>
</gene>
<feature type="transmembrane region" description="Helical" evidence="1">
    <location>
        <begin position="259"/>
        <end position="278"/>
    </location>
</feature>
<feature type="transmembrane region" description="Helical" evidence="1">
    <location>
        <begin position="235"/>
        <end position="254"/>
    </location>
</feature>
<evidence type="ECO:0000313" key="3">
    <source>
        <dbReference type="Proteomes" id="UP001500416"/>
    </source>
</evidence>
<dbReference type="RefSeq" id="WP_343939939.1">
    <property type="nucleotide sequence ID" value="NZ_BAAABU010000033.1"/>
</dbReference>
<feature type="transmembrane region" description="Helical" evidence="1">
    <location>
        <begin position="46"/>
        <end position="67"/>
    </location>
</feature>
<name>A0ABN0UUV4_9PSEU</name>
<feature type="transmembrane region" description="Helical" evidence="1">
    <location>
        <begin position="212"/>
        <end position="229"/>
    </location>
</feature>
<reference evidence="2 3" key="1">
    <citation type="journal article" date="2019" name="Int. J. Syst. Evol. Microbiol.">
        <title>The Global Catalogue of Microorganisms (GCM) 10K type strain sequencing project: providing services to taxonomists for standard genome sequencing and annotation.</title>
        <authorList>
            <consortium name="The Broad Institute Genomics Platform"/>
            <consortium name="The Broad Institute Genome Sequencing Center for Infectious Disease"/>
            <person name="Wu L."/>
            <person name="Ma J."/>
        </authorList>
    </citation>
    <scope>NUCLEOTIDE SEQUENCE [LARGE SCALE GENOMIC DNA]</scope>
    <source>
        <strain evidence="2 3">JCM 3380</strain>
    </source>
</reference>
<feature type="transmembrane region" description="Helical" evidence="1">
    <location>
        <begin position="73"/>
        <end position="96"/>
    </location>
</feature>
<feature type="transmembrane region" description="Helical" evidence="1">
    <location>
        <begin position="284"/>
        <end position="306"/>
    </location>
</feature>
<feature type="transmembrane region" description="Helical" evidence="1">
    <location>
        <begin position="159"/>
        <end position="176"/>
    </location>
</feature>
<dbReference type="Proteomes" id="UP001500416">
    <property type="component" value="Unassembled WGS sequence"/>
</dbReference>
<accession>A0ABN0UUV4</accession>
<keyword evidence="3" id="KW-1185">Reference proteome</keyword>
<evidence type="ECO:0000256" key="1">
    <source>
        <dbReference type="SAM" id="Phobius"/>
    </source>
</evidence>
<keyword evidence="1" id="KW-1133">Transmembrane helix</keyword>
<keyword evidence="1" id="KW-0472">Membrane</keyword>
<organism evidence="2 3">
    <name type="scientific">Saccharothrix mutabilis subsp. mutabilis</name>
    <dbReference type="NCBI Taxonomy" id="66855"/>
    <lineage>
        <taxon>Bacteria</taxon>
        <taxon>Bacillati</taxon>
        <taxon>Actinomycetota</taxon>
        <taxon>Actinomycetes</taxon>
        <taxon>Pseudonocardiales</taxon>
        <taxon>Pseudonocardiaceae</taxon>
        <taxon>Saccharothrix</taxon>
    </lineage>
</organism>
<evidence type="ECO:0000313" key="2">
    <source>
        <dbReference type="EMBL" id="GAA0262227.1"/>
    </source>
</evidence>
<keyword evidence="1" id="KW-0812">Transmembrane</keyword>
<comment type="caution">
    <text evidence="2">The sequence shown here is derived from an EMBL/GenBank/DDBJ whole genome shotgun (WGS) entry which is preliminary data.</text>
</comment>